<evidence type="ECO:0000313" key="2">
    <source>
        <dbReference type="EMBL" id="MEA5366063.1"/>
    </source>
</evidence>
<evidence type="ECO:0000256" key="1">
    <source>
        <dbReference type="SAM" id="MobiDB-lite"/>
    </source>
</evidence>
<feature type="region of interest" description="Disordered" evidence="1">
    <location>
        <begin position="155"/>
        <end position="178"/>
    </location>
</feature>
<protein>
    <submittedName>
        <fullName evidence="2">Uncharacterized protein</fullName>
    </submittedName>
</protein>
<dbReference type="RefSeq" id="WP_323335048.1">
    <property type="nucleotide sequence ID" value="NZ_JAYFSI010000014.1"/>
</dbReference>
<comment type="caution">
    <text evidence="2">The sequence shown here is derived from an EMBL/GenBank/DDBJ whole genome shotgun (WGS) entry which is preliminary data.</text>
</comment>
<proteinExistence type="predicted"/>
<reference evidence="2 3" key="1">
    <citation type="submission" date="2023-12" db="EMBL/GenBank/DDBJ databases">
        <title>Amycolatopsis sp. V23-08.</title>
        <authorList>
            <person name="Somphong A."/>
        </authorList>
    </citation>
    <scope>NUCLEOTIDE SEQUENCE [LARGE SCALE GENOMIC DNA]</scope>
    <source>
        <strain evidence="2 3">V23-08</strain>
    </source>
</reference>
<name>A0ABU5RIR4_9PSEU</name>
<keyword evidence="3" id="KW-1185">Reference proteome</keyword>
<organism evidence="2 3">
    <name type="scientific">Amycolatopsis heterodermiae</name>
    <dbReference type="NCBI Taxonomy" id="3110235"/>
    <lineage>
        <taxon>Bacteria</taxon>
        <taxon>Bacillati</taxon>
        <taxon>Actinomycetota</taxon>
        <taxon>Actinomycetes</taxon>
        <taxon>Pseudonocardiales</taxon>
        <taxon>Pseudonocardiaceae</taxon>
        <taxon>Amycolatopsis</taxon>
    </lineage>
</organism>
<evidence type="ECO:0000313" key="3">
    <source>
        <dbReference type="Proteomes" id="UP001304298"/>
    </source>
</evidence>
<accession>A0ABU5RIR4</accession>
<sequence>MADASGAVRRTPNPPRDDHAEIIIPVAQPGAGAEKIAPEGKDTDTGVSDRERLAELIESVDRAMPPETFAAPPLAAGALADAILAAGWRPELPDEASARTKLADLRAWVDDHRGLGEAIGLAFGDTYAGETFSDPTFERGSTAIVAVVQEWLDEHPPQSDRETEDACPHCSPTHERPESRPWGVYVAPFRDGDGQPTHLVVQPSNGAHVAQSDADWLWQVIREWKAAQP</sequence>
<feature type="region of interest" description="Disordered" evidence="1">
    <location>
        <begin position="1"/>
        <end position="49"/>
    </location>
</feature>
<gene>
    <name evidence="2" type="ORF">VA596_41505</name>
</gene>
<feature type="compositionally biased region" description="Basic and acidic residues" evidence="1">
    <location>
        <begin position="36"/>
        <end position="49"/>
    </location>
</feature>
<dbReference type="Proteomes" id="UP001304298">
    <property type="component" value="Unassembled WGS sequence"/>
</dbReference>
<dbReference type="EMBL" id="JAYFSI010000014">
    <property type="protein sequence ID" value="MEA5366063.1"/>
    <property type="molecule type" value="Genomic_DNA"/>
</dbReference>